<evidence type="ECO:0000256" key="6">
    <source>
        <dbReference type="ARBA" id="ARBA00022692"/>
    </source>
</evidence>
<evidence type="ECO:0000256" key="4">
    <source>
        <dbReference type="ARBA" id="ARBA00022676"/>
    </source>
</evidence>
<dbReference type="OrthoDB" id="5519822at2"/>
<accession>A0A4U1JK02</accession>
<keyword evidence="5" id="KW-0808">Transferase</keyword>
<dbReference type="GO" id="GO:0008120">
    <property type="term" value="F:ceramide glucosyltransferase activity"/>
    <property type="evidence" value="ECO:0007669"/>
    <property type="project" value="TreeGrafter"/>
</dbReference>
<dbReference type="SUPFAM" id="SSF53448">
    <property type="entry name" value="Nucleotide-diphospho-sugar transferases"/>
    <property type="match status" value="1"/>
</dbReference>
<reference evidence="10 11" key="1">
    <citation type="submission" date="2019-04" db="EMBL/GenBank/DDBJ databases">
        <authorList>
            <person name="Li Y."/>
            <person name="Wang J."/>
        </authorList>
    </citation>
    <scope>NUCLEOTIDE SEQUENCE [LARGE SCALE GENOMIC DNA]</scope>
    <source>
        <strain evidence="10 11">DSM 14668</strain>
    </source>
</reference>
<dbReference type="InterPro" id="IPR029044">
    <property type="entry name" value="Nucleotide-diphossugar_trans"/>
</dbReference>
<evidence type="ECO:0000313" key="10">
    <source>
        <dbReference type="EMBL" id="TKD12862.1"/>
    </source>
</evidence>
<evidence type="ECO:0000256" key="3">
    <source>
        <dbReference type="ARBA" id="ARBA00004991"/>
    </source>
</evidence>
<dbReference type="EMBL" id="SSMQ01000002">
    <property type="protein sequence ID" value="TKD12862.1"/>
    <property type="molecule type" value="Genomic_DNA"/>
</dbReference>
<comment type="caution">
    <text evidence="10">The sequence shown here is derived from an EMBL/GenBank/DDBJ whole genome shotgun (WGS) entry which is preliminary data.</text>
</comment>
<keyword evidence="6 9" id="KW-0812">Transmembrane</keyword>
<evidence type="ECO:0000256" key="9">
    <source>
        <dbReference type="SAM" id="Phobius"/>
    </source>
</evidence>
<dbReference type="PANTHER" id="PTHR12726:SF0">
    <property type="entry name" value="CERAMIDE GLUCOSYLTRANSFERASE"/>
    <property type="match status" value="1"/>
</dbReference>
<protein>
    <recommendedName>
        <fullName evidence="12">Glycosyltransferase</fullName>
    </recommendedName>
</protein>
<evidence type="ECO:0000256" key="7">
    <source>
        <dbReference type="ARBA" id="ARBA00022989"/>
    </source>
</evidence>
<evidence type="ECO:0000256" key="1">
    <source>
        <dbReference type="ARBA" id="ARBA00004141"/>
    </source>
</evidence>
<comment type="pathway">
    <text evidence="2">Lipid metabolism; sphingolipid metabolism.</text>
</comment>
<keyword evidence="4" id="KW-0328">Glycosyltransferase</keyword>
<keyword evidence="11" id="KW-1185">Reference proteome</keyword>
<dbReference type="AlphaFoldDB" id="A0A4U1JK02"/>
<feature type="transmembrane region" description="Helical" evidence="9">
    <location>
        <begin position="319"/>
        <end position="338"/>
    </location>
</feature>
<dbReference type="PANTHER" id="PTHR12726">
    <property type="entry name" value="CERAMIDE GLUCOSYLTRANSFERASE"/>
    <property type="match status" value="1"/>
</dbReference>
<evidence type="ECO:0000256" key="8">
    <source>
        <dbReference type="ARBA" id="ARBA00023136"/>
    </source>
</evidence>
<keyword evidence="7 9" id="KW-1133">Transmembrane helix</keyword>
<dbReference type="GO" id="GO:0006679">
    <property type="term" value="P:glucosylceramide biosynthetic process"/>
    <property type="evidence" value="ECO:0007669"/>
    <property type="project" value="TreeGrafter"/>
</dbReference>
<comment type="subcellular location">
    <subcellularLocation>
        <location evidence="1">Membrane</location>
        <topology evidence="1">Multi-pass membrane protein</topology>
    </subcellularLocation>
</comment>
<evidence type="ECO:0000313" key="11">
    <source>
        <dbReference type="Proteomes" id="UP000309215"/>
    </source>
</evidence>
<dbReference type="Proteomes" id="UP000309215">
    <property type="component" value="Unassembled WGS sequence"/>
</dbReference>
<dbReference type="Gene3D" id="3.90.550.10">
    <property type="entry name" value="Spore Coat Polysaccharide Biosynthesis Protein SpsA, Chain A"/>
    <property type="match status" value="1"/>
</dbReference>
<feature type="transmembrane region" description="Helical" evidence="9">
    <location>
        <begin position="289"/>
        <end position="313"/>
    </location>
</feature>
<evidence type="ECO:0000256" key="5">
    <source>
        <dbReference type="ARBA" id="ARBA00022679"/>
    </source>
</evidence>
<organism evidence="10 11">
    <name type="scientific">Polyangium fumosum</name>
    <dbReference type="NCBI Taxonomy" id="889272"/>
    <lineage>
        <taxon>Bacteria</taxon>
        <taxon>Pseudomonadati</taxon>
        <taxon>Myxococcota</taxon>
        <taxon>Polyangia</taxon>
        <taxon>Polyangiales</taxon>
        <taxon>Polyangiaceae</taxon>
        <taxon>Polyangium</taxon>
    </lineage>
</organism>
<evidence type="ECO:0000256" key="2">
    <source>
        <dbReference type="ARBA" id="ARBA00004760"/>
    </source>
</evidence>
<feature type="transmembrane region" description="Helical" evidence="9">
    <location>
        <begin position="216"/>
        <end position="237"/>
    </location>
</feature>
<keyword evidence="8 9" id="KW-0472">Membrane</keyword>
<proteinExistence type="predicted"/>
<dbReference type="GO" id="GO:0016020">
    <property type="term" value="C:membrane"/>
    <property type="evidence" value="ECO:0007669"/>
    <property type="project" value="UniProtKB-SubCell"/>
</dbReference>
<name>A0A4U1JK02_9BACT</name>
<evidence type="ECO:0008006" key="12">
    <source>
        <dbReference type="Google" id="ProtNLM"/>
    </source>
</evidence>
<dbReference type="Pfam" id="PF13506">
    <property type="entry name" value="Glyco_transf_21"/>
    <property type="match status" value="1"/>
</dbReference>
<comment type="pathway">
    <text evidence="3">Sphingolipid metabolism.</text>
</comment>
<sequence>MTTDVPSLLGFLLFGWSFAVASTSLEAVRRATFAPRAALRRGAEADVRKENPTVLVVRPCAGSEPSLERTLASLARAKRSFDVRCRFAIEEASDLALPAARMAAEALARAGIEAEIVFTGGGGPNRKAAQLAAVAEGADVLIVTDSDVDLDGVDLDALVAPLVGPSPAWVAWAPPAEHAPPRTLGDHASAAVLGASLHAFPLLARLDPRGLVGKLFAIRASALAAIGGFGSLVHYLGEDMEIARRVRAKGGSVVAVPIVARSLAEGRSWEAVIARFSRWLTVIRVQRPLLLWSYPALFFATWPIVLLAAVFAFVVPQVALGAALLALLARLVIALAAARAAGRPVGLASALRDAVLADVVLAFAFTRALRSRTVLWRDRVLVVDRAGLLRQPSALKP</sequence>
<dbReference type="InterPro" id="IPR025993">
    <property type="entry name" value="Ceramide_glucosylTrfase"/>
</dbReference>
<dbReference type="RefSeq" id="WP_136927500.1">
    <property type="nucleotide sequence ID" value="NZ_SSMQ01000002.1"/>
</dbReference>
<gene>
    <name evidence="10" type="ORF">E8A74_03695</name>
</gene>